<dbReference type="AlphaFoldDB" id="A0A3M2SCW0"/>
<dbReference type="Gene3D" id="1.25.40.20">
    <property type="entry name" value="Ankyrin repeat-containing domain"/>
    <property type="match status" value="1"/>
</dbReference>
<name>A0A3M2SCW0_9HYPO</name>
<feature type="compositionally biased region" description="Low complexity" evidence="1">
    <location>
        <begin position="275"/>
        <end position="291"/>
    </location>
</feature>
<sequence>MEPLEIVGATAAIAQLLKLAVDIGDQARQLVQSFVNAPTELAELSAKIDRLGLLLHHANELDKDLANANASDLIPDAHNSLLYSCLGVSLAALEKVRMLHGDGGQSSASHRLRWAAIDKRRAQKVLKDVKESESALDIVLSILSVRIASFNRASIAAVRLGQEAIRNDIISATQELESCFHIQSGLLGTKVEEASATTCDGVERVRQEQQTTSIMFTEMMTRVLDSQERTEVRITETQAQMALQLSSLKATCHPSAQQTSLSRTPRIVTTEPSRFRSPTRASSSSPESSTTDIPDEIFAQVKARTEEWRWKEPLATQNWTFRTKAGAQDADDREGRLEGSLSLTSKKNLWKARALFKARVNILGRRIIFLEIEAQQFTQTWLGMPFLSGQISIVNVRPNNAPIFKACADFNLPMVKHLLETGEASIHDVNEYGEGLLECVLMYWESIRLLQFLLEQGCNPNVFHGTVNLPAVLGALELGQDEILSLFLFHGAQLEGFAQHPVSCLDTPFFSRQVKFLRSIGLSDWNPDTDWNNFLQGALWAGDIAELLFGLEEVKLDPNAQEPVLEANGWKPDLASLRFYQEEFERSDQLRVPDFLTSWSANGILRGEPYHSDDGWEYDSIVSTDSWSGEEDCFTDEEPELDEEQSFQHTTLFYETISTEEGRRQLARFPLVRLLVNALQLAGYRAVMDDDGDVWYDNDDGDRYFDAREYQPKEGVDDGLVANCPICQDPEKYGLGHVFAEAERAREFLREYRRKKAEEKRRQRW</sequence>
<reference evidence="2 3" key="1">
    <citation type="submission" date="2017-06" db="EMBL/GenBank/DDBJ databases">
        <title>Comparative genomic analysis of Ambrosia Fusariam Clade fungi.</title>
        <authorList>
            <person name="Stajich J.E."/>
            <person name="Carrillo J."/>
            <person name="Kijimoto T."/>
            <person name="Eskalen A."/>
            <person name="O'Donnell K."/>
            <person name="Kasson M."/>
        </authorList>
    </citation>
    <scope>NUCLEOTIDE SEQUENCE [LARGE SCALE GENOMIC DNA]</scope>
    <source>
        <strain evidence="2">UCR3666</strain>
    </source>
</reference>
<evidence type="ECO:0000313" key="2">
    <source>
        <dbReference type="EMBL" id="RMJ15394.1"/>
    </source>
</evidence>
<proteinExistence type="predicted"/>
<accession>A0A3M2SCW0</accession>
<protein>
    <recommendedName>
        <fullName evidence="4">Fungal N-terminal domain-containing protein</fullName>
    </recommendedName>
</protein>
<organism evidence="2 3">
    <name type="scientific">Fusarium kuroshium</name>
    <dbReference type="NCBI Taxonomy" id="2010991"/>
    <lineage>
        <taxon>Eukaryota</taxon>
        <taxon>Fungi</taxon>
        <taxon>Dikarya</taxon>
        <taxon>Ascomycota</taxon>
        <taxon>Pezizomycotina</taxon>
        <taxon>Sordariomycetes</taxon>
        <taxon>Hypocreomycetidae</taxon>
        <taxon>Hypocreales</taxon>
        <taxon>Nectriaceae</taxon>
        <taxon>Fusarium</taxon>
        <taxon>Fusarium solani species complex</taxon>
    </lineage>
</organism>
<dbReference type="OrthoDB" id="5095938at2759"/>
<dbReference type="SUPFAM" id="SSF48403">
    <property type="entry name" value="Ankyrin repeat"/>
    <property type="match status" value="1"/>
</dbReference>
<evidence type="ECO:0000313" key="3">
    <source>
        <dbReference type="Proteomes" id="UP000277212"/>
    </source>
</evidence>
<gene>
    <name evidence="2" type="ORF">CDV36_004920</name>
</gene>
<evidence type="ECO:0008006" key="4">
    <source>
        <dbReference type="Google" id="ProtNLM"/>
    </source>
</evidence>
<keyword evidence="3" id="KW-1185">Reference proteome</keyword>
<dbReference type="STRING" id="2010991.A0A3M2SCW0"/>
<dbReference type="Proteomes" id="UP000277212">
    <property type="component" value="Unassembled WGS sequence"/>
</dbReference>
<comment type="caution">
    <text evidence="2">The sequence shown here is derived from an EMBL/GenBank/DDBJ whole genome shotgun (WGS) entry which is preliminary data.</text>
</comment>
<feature type="region of interest" description="Disordered" evidence="1">
    <location>
        <begin position="254"/>
        <end position="295"/>
    </location>
</feature>
<dbReference type="EMBL" id="NKUJ01000065">
    <property type="protein sequence ID" value="RMJ15394.1"/>
    <property type="molecule type" value="Genomic_DNA"/>
</dbReference>
<dbReference type="InterPro" id="IPR036770">
    <property type="entry name" value="Ankyrin_rpt-contain_sf"/>
</dbReference>
<feature type="compositionally biased region" description="Polar residues" evidence="1">
    <location>
        <begin position="254"/>
        <end position="263"/>
    </location>
</feature>
<evidence type="ECO:0000256" key="1">
    <source>
        <dbReference type="SAM" id="MobiDB-lite"/>
    </source>
</evidence>